<dbReference type="SMART" id="SM00529">
    <property type="entry name" value="HTH_DTXR"/>
    <property type="match status" value="1"/>
</dbReference>
<evidence type="ECO:0000256" key="9">
    <source>
        <dbReference type="ARBA" id="ARBA00023159"/>
    </source>
</evidence>
<name>A0ABS0D8B8_9NOCA</name>
<organism evidence="14 15">
    <name type="scientific">Nocardia higoensis</name>
    <dbReference type="NCBI Taxonomy" id="228599"/>
    <lineage>
        <taxon>Bacteria</taxon>
        <taxon>Bacillati</taxon>
        <taxon>Actinomycetota</taxon>
        <taxon>Actinomycetes</taxon>
        <taxon>Mycobacteriales</taxon>
        <taxon>Nocardiaceae</taxon>
        <taxon>Nocardia</taxon>
    </lineage>
</organism>
<dbReference type="InterPro" id="IPR036388">
    <property type="entry name" value="WH-like_DNA-bd_sf"/>
</dbReference>
<keyword evidence="9" id="KW-0010">Activator</keyword>
<dbReference type="Gene3D" id="1.10.10.10">
    <property type="entry name" value="Winged helix-like DNA-binding domain superfamily/Winged helix DNA-binding domain"/>
    <property type="match status" value="1"/>
</dbReference>
<keyword evidence="11" id="KW-0464">Manganese</keyword>
<comment type="subcellular location">
    <subcellularLocation>
        <location evidence="1">Cytoplasm</location>
    </subcellularLocation>
</comment>
<dbReference type="InterPro" id="IPR036390">
    <property type="entry name" value="WH_DNA-bd_sf"/>
</dbReference>
<dbReference type="InterPro" id="IPR001367">
    <property type="entry name" value="Fe_dep_repressor"/>
</dbReference>
<keyword evidence="5" id="KW-0678">Repressor</keyword>
<keyword evidence="6" id="KW-0408">Iron</keyword>
<dbReference type="SMART" id="SM00899">
    <property type="entry name" value="FeoA"/>
    <property type="match status" value="1"/>
</dbReference>
<dbReference type="PANTHER" id="PTHR33238">
    <property type="entry name" value="IRON (METAL) DEPENDENT REPRESSOR, DTXR FAMILY"/>
    <property type="match status" value="1"/>
</dbReference>
<evidence type="ECO:0000256" key="6">
    <source>
        <dbReference type="ARBA" id="ARBA00023004"/>
    </source>
</evidence>
<dbReference type="EMBL" id="JADLQN010000001">
    <property type="protein sequence ID" value="MBF6354626.1"/>
    <property type="molecule type" value="Genomic_DNA"/>
</dbReference>
<dbReference type="Gene3D" id="1.10.60.10">
    <property type="entry name" value="Iron dependent repressor, metal binding and dimerisation domain"/>
    <property type="match status" value="1"/>
</dbReference>
<dbReference type="PROSITE" id="PS50944">
    <property type="entry name" value="HTH_DTXR"/>
    <property type="match status" value="1"/>
</dbReference>
<dbReference type="InterPro" id="IPR008988">
    <property type="entry name" value="Transcriptional_repressor_C"/>
</dbReference>
<dbReference type="InterPro" id="IPR011991">
    <property type="entry name" value="ArsR-like_HTH"/>
</dbReference>
<dbReference type="InterPro" id="IPR022687">
    <property type="entry name" value="HTH_DTXR"/>
</dbReference>
<dbReference type="InterPro" id="IPR022689">
    <property type="entry name" value="Iron_dep_repressor"/>
</dbReference>
<dbReference type="PRINTS" id="PR00033">
    <property type="entry name" value="HTHASNC"/>
</dbReference>
<sequence>MPKLADVPGKRDVATRRELNDASVNATVATDAAVEGVTTVAPDLTSVAQDYLKVIWTAREWSQEEKVTTKLLAERIGVSASTVSEAVRKLADQGLVEHARYGSITLTEHGRRAAVAMVRRHRLLETFLVNELGYGWDEVHDEAEVLEHAVSELLMARIDAKLGYPDRDPHGDPIPSVDGDVPTPPARRLSEFTAGQHGRVARISDFDPDMLRYFDSVGIALDTVIEVVERRDYAGTIAVLIGGADTAVDLGKPAAEAIWLTS</sequence>
<comment type="subunit">
    <text evidence="3">Homodimer.</text>
</comment>
<dbReference type="InterPro" id="IPR000485">
    <property type="entry name" value="AsnC-type_HTH_dom"/>
</dbReference>
<dbReference type="Proteomes" id="UP000707731">
    <property type="component" value="Unassembled WGS sequence"/>
</dbReference>
<keyword evidence="10" id="KW-0804">Transcription</keyword>
<comment type="caution">
    <text evidence="14">The sequence shown here is derived from an EMBL/GenBank/DDBJ whole genome shotgun (WGS) entry which is preliminary data.</text>
</comment>
<dbReference type="Gene3D" id="2.30.30.90">
    <property type="match status" value="1"/>
</dbReference>
<gene>
    <name evidence="14" type="ORF">IU449_08740</name>
</gene>
<dbReference type="InterPro" id="IPR036421">
    <property type="entry name" value="Fe_dep_repressor_sf"/>
</dbReference>
<evidence type="ECO:0000256" key="3">
    <source>
        <dbReference type="ARBA" id="ARBA00011738"/>
    </source>
</evidence>
<evidence type="ECO:0000256" key="1">
    <source>
        <dbReference type="ARBA" id="ARBA00004496"/>
    </source>
</evidence>
<keyword evidence="8" id="KW-0238">DNA-binding</keyword>
<keyword evidence="4" id="KW-0963">Cytoplasm</keyword>
<reference evidence="14 15" key="1">
    <citation type="submission" date="2020-10" db="EMBL/GenBank/DDBJ databases">
        <title>Identification of Nocardia species via Next-generation sequencing and recognition of intraspecies genetic diversity.</title>
        <authorList>
            <person name="Li P."/>
            <person name="Li P."/>
            <person name="Lu B."/>
        </authorList>
    </citation>
    <scope>NUCLEOTIDE SEQUENCE [LARGE SCALE GENOMIC DNA]</scope>
    <source>
        <strain evidence="14 15">BJ06-0143</strain>
    </source>
</reference>
<evidence type="ECO:0000259" key="13">
    <source>
        <dbReference type="PROSITE" id="PS50944"/>
    </source>
</evidence>
<evidence type="ECO:0000256" key="8">
    <source>
        <dbReference type="ARBA" id="ARBA00023125"/>
    </source>
</evidence>
<keyword evidence="15" id="KW-1185">Reference proteome</keyword>
<proteinExistence type="inferred from homology"/>
<feature type="domain" description="HTH dtxR-type" evidence="13">
    <location>
        <begin position="44"/>
        <end position="107"/>
    </location>
</feature>
<accession>A0ABS0D8B8</accession>
<comment type="similarity">
    <text evidence="2">Belongs to the DtxR/MntR family.</text>
</comment>
<dbReference type="CDD" id="cd00090">
    <property type="entry name" value="HTH_ARSR"/>
    <property type="match status" value="1"/>
</dbReference>
<dbReference type="SUPFAM" id="SSF50037">
    <property type="entry name" value="C-terminal domain of transcriptional repressors"/>
    <property type="match status" value="1"/>
</dbReference>
<evidence type="ECO:0000256" key="5">
    <source>
        <dbReference type="ARBA" id="ARBA00022491"/>
    </source>
</evidence>
<dbReference type="SUPFAM" id="SSF47979">
    <property type="entry name" value="Iron-dependent repressor protein, dimerization domain"/>
    <property type="match status" value="1"/>
</dbReference>
<evidence type="ECO:0000256" key="10">
    <source>
        <dbReference type="ARBA" id="ARBA00023163"/>
    </source>
</evidence>
<dbReference type="Pfam" id="PF04023">
    <property type="entry name" value="FeoA"/>
    <property type="match status" value="1"/>
</dbReference>
<dbReference type="Pfam" id="PF01325">
    <property type="entry name" value="Fe_dep_repress"/>
    <property type="match status" value="1"/>
</dbReference>
<dbReference type="RefSeq" id="WP_195001359.1">
    <property type="nucleotide sequence ID" value="NZ_JADLQN010000001.1"/>
</dbReference>
<evidence type="ECO:0000256" key="4">
    <source>
        <dbReference type="ARBA" id="ARBA00022490"/>
    </source>
</evidence>
<dbReference type="InterPro" id="IPR050536">
    <property type="entry name" value="DtxR_MntR_Metal-Reg"/>
</dbReference>
<evidence type="ECO:0000256" key="12">
    <source>
        <dbReference type="ARBA" id="ARBA00032593"/>
    </source>
</evidence>
<dbReference type="Pfam" id="PF02742">
    <property type="entry name" value="Fe_dep_repr_C"/>
    <property type="match status" value="1"/>
</dbReference>
<evidence type="ECO:0000256" key="7">
    <source>
        <dbReference type="ARBA" id="ARBA00023015"/>
    </source>
</evidence>
<evidence type="ECO:0000313" key="15">
    <source>
        <dbReference type="Proteomes" id="UP000707731"/>
    </source>
</evidence>
<evidence type="ECO:0000313" key="14">
    <source>
        <dbReference type="EMBL" id="MBF6354626.1"/>
    </source>
</evidence>
<dbReference type="InterPro" id="IPR007167">
    <property type="entry name" value="Fe-transptr_FeoA-like"/>
</dbReference>
<protein>
    <recommendedName>
        <fullName evidence="12">Manganese transport regulator</fullName>
    </recommendedName>
</protein>
<dbReference type="SUPFAM" id="SSF46785">
    <property type="entry name" value="Winged helix' DNA-binding domain"/>
    <property type="match status" value="1"/>
</dbReference>
<evidence type="ECO:0000256" key="11">
    <source>
        <dbReference type="ARBA" id="ARBA00023211"/>
    </source>
</evidence>
<dbReference type="InterPro" id="IPR038157">
    <property type="entry name" value="FeoA_core_dom"/>
</dbReference>
<evidence type="ECO:0000256" key="2">
    <source>
        <dbReference type="ARBA" id="ARBA00007871"/>
    </source>
</evidence>
<dbReference type="PANTHER" id="PTHR33238:SF11">
    <property type="entry name" value="TRANSCRIPTIONAL REGULATOR MNTR"/>
    <property type="match status" value="1"/>
</dbReference>
<keyword evidence="7" id="KW-0805">Transcription regulation</keyword>